<dbReference type="RefSeq" id="WP_080918306.1">
    <property type="nucleotide sequence ID" value="NZ_MDET01000004.1"/>
</dbReference>
<comment type="domain">
    <text evidence="13">The beta-hairpin motif is involved in DNA binding.</text>
</comment>
<comment type="subcellular location">
    <subcellularLocation>
        <location evidence="1 13 14">Cytoplasm</location>
    </subcellularLocation>
</comment>
<organism evidence="20 21">
    <name type="scientific">Manganibacter manganicus</name>
    <dbReference type="NCBI Taxonomy" id="1873176"/>
    <lineage>
        <taxon>Bacteria</taxon>
        <taxon>Pseudomonadati</taxon>
        <taxon>Pseudomonadota</taxon>
        <taxon>Alphaproteobacteria</taxon>
        <taxon>Hyphomicrobiales</taxon>
        <taxon>Phyllobacteriaceae</taxon>
        <taxon>Manganibacter</taxon>
    </lineage>
</organism>
<dbReference type="GO" id="GO:0009432">
    <property type="term" value="P:SOS response"/>
    <property type="evidence" value="ECO:0007669"/>
    <property type="project" value="UniProtKB-UniRule"/>
</dbReference>
<keyword evidence="5 13" id="KW-0227">DNA damage</keyword>
<feature type="short sequence motif" description="Beta-hairpin" evidence="13">
    <location>
        <begin position="269"/>
        <end position="292"/>
    </location>
</feature>
<dbReference type="CDD" id="cd17916">
    <property type="entry name" value="DEXHc_UvrB"/>
    <property type="match status" value="1"/>
</dbReference>
<dbReference type="GO" id="GO:0009380">
    <property type="term" value="C:excinuclease repair complex"/>
    <property type="evidence" value="ECO:0007669"/>
    <property type="project" value="InterPro"/>
</dbReference>
<dbReference type="Pfam" id="PF00271">
    <property type="entry name" value="Helicase_C"/>
    <property type="match status" value="1"/>
</dbReference>
<evidence type="ECO:0000313" key="20">
    <source>
        <dbReference type="EMBL" id="OQM76884.1"/>
    </source>
</evidence>
<evidence type="ECO:0000256" key="2">
    <source>
        <dbReference type="ARBA" id="ARBA00008533"/>
    </source>
</evidence>
<dbReference type="HAMAP" id="MF_00204">
    <property type="entry name" value="UvrB"/>
    <property type="match status" value="1"/>
</dbReference>
<dbReference type="GO" id="GO:0003677">
    <property type="term" value="F:DNA binding"/>
    <property type="evidence" value="ECO:0007669"/>
    <property type="project" value="UniProtKB-UniRule"/>
</dbReference>
<feature type="compositionally biased region" description="Basic and acidic residues" evidence="16">
    <location>
        <begin position="66"/>
        <end position="82"/>
    </location>
</feature>
<keyword evidence="7 13" id="KW-0067">ATP-binding</keyword>
<evidence type="ECO:0000256" key="6">
    <source>
        <dbReference type="ARBA" id="ARBA00022769"/>
    </source>
</evidence>
<dbReference type="GO" id="GO:0006289">
    <property type="term" value="P:nucleotide-excision repair"/>
    <property type="evidence" value="ECO:0007669"/>
    <property type="project" value="UniProtKB-UniRule"/>
</dbReference>
<evidence type="ECO:0000256" key="15">
    <source>
        <dbReference type="SAM" id="Coils"/>
    </source>
</evidence>
<keyword evidence="10 13" id="KW-0742">SOS response</keyword>
<evidence type="ECO:0000259" key="18">
    <source>
        <dbReference type="PROSITE" id="PS51192"/>
    </source>
</evidence>
<dbReference type="SUPFAM" id="SSF46600">
    <property type="entry name" value="C-terminal UvrC-binding domain of UvrB"/>
    <property type="match status" value="1"/>
</dbReference>
<feature type="compositionally biased region" description="Basic residues" evidence="16">
    <location>
        <begin position="862"/>
        <end position="872"/>
    </location>
</feature>
<feature type="compositionally biased region" description="Basic and acidic residues" evidence="16">
    <location>
        <begin position="887"/>
        <end position="899"/>
    </location>
</feature>
<dbReference type="InterPro" id="IPR001943">
    <property type="entry name" value="UVR_dom"/>
</dbReference>
<sequence>MAKVPDRKSPSQAEGKRVAPRKRGNAVTDYLDASEPLERKGFSEAPQAGFTGTPLSGSISDWAEQISREAEREGQVVEERPSKPKPSKKVPERSASPTRTARGTSMGGAASAKERAAAGLNPVAGLDISLEDAETLSNTGVTATVKALADLIESGNPLHKNGVLWTPHRPERPEKSEGGIAIRMESDFEPRGDQPTAIKDLVEGIANEDRTQVLLGVTGSGKTFTMAKVIEETQRPALILAPNKTLAAQLYAEFKKFFPENAVEYFVSYYDYYQPEAYVPRSDTYIEKESSINEQIDRMRHSATRSLLERDDVIIVASVSCIYGIGSVETYTAMTFQMAIGDRLDQRQLLADLVAQQYRRQDINFVRGSFRVRGDTIEIFPAHLEDRAWRISLFGDEIESITEFDPLTGQKTGDLKSVKIYANSHYVTPRPTLNQAIKSIKEELKHRLQELEKSGRLLEAQRLEQRTRFDLEMLEATGSCAGIENYSRYLTGRQPGDPPPTLFEYVPDNALIFVDESHVTIPQIGGMYRGDFRRKATLAEYGFRLPSCMDNRPLRFEEWDAMRPLSVAVSATPGSWEMEQAGGVFAEQVIRPTGLIDPPVEVRPAKSQVDDVLGEIRETTKKGYRTLCTVLTKRMAEDLTEYLHEQGIRVRYMHSDIDTLERIEILRDLRLGAFDVLVGINLLREGLDIPECGFVAILDADKEGFLRSETSLIQTIGRAARNVDGKVILYADQITGSMERAMAETNRRREKQLEYNAANGITPESVKSRISDILDSVYEKDHVRADISQFTDDAGQMMGNNLKAHLEHLQKKMRDAAADLNFEEAARLRDEVKRLTEMELAISDDPLAKYAETESPVSGREKGKHNKGRQRHKTVEEEAQPLFAKPSLEEMGRAGDHSKPIGSGFKKPSLDDMGPGTDMPTPAGAISRSLFKKQSAREAHGSDFGIPDKNKPSLFRKNSLDEMTVRRTEKPVEGVKPSKPEEVKPIRRERIGIGSYEDPQDEHRKKRRPGKTGRPGH</sequence>
<feature type="domain" description="UVR" evidence="17">
    <location>
        <begin position="803"/>
        <end position="838"/>
    </location>
</feature>
<comment type="similarity">
    <text evidence="2 13 14">Belongs to the UvrB family.</text>
</comment>
<evidence type="ECO:0000256" key="14">
    <source>
        <dbReference type="RuleBase" id="RU003587"/>
    </source>
</evidence>
<dbReference type="Gene3D" id="6.10.140.240">
    <property type="match status" value="1"/>
</dbReference>
<evidence type="ECO:0000259" key="17">
    <source>
        <dbReference type="PROSITE" id="PS50151"/>
    </source>
</evidence>
<evidence type="ECO:0000256" key="8">
    <source>
        <dbReference type="ARBA" id="ARBA00022881"/>
    </source>
</evidence>
<evidence type="ECO:0000256" key="1">
    <source>
        <dbReference type="ARBA" id="ARBA00004496"/>
    </source>
</evidence>
<feature type="coiled-coil region" evidence="15">
    <location>
        <begin position="434"/>
        <end position="461"/>
    </location>
</feature>
<evidence type="ECO:0000256" key="16">
    <source>
        <dbReference type="SAM" id="MobiDB-lite"/>
    </source>
</evidence>
<evidence type="ECO:0000256" key="11">
    <source>
        <dbReference type="ARBA" id="ARBA00026033"/>
    </source>
</evidence>
<name>A0A1V8RUU7_9HYPH</name>
<keyword evidence="9 13" id="KW-0234">DNA repair</keyword>
<dbReference type="PROSITE" id="PS51194">
    <property type="entry name" value="HELICASE_CTER"/>
    <property type="match status" value="1"/>
</dbReference>
<dbReference type="InterPro" id="IPR004807">
    <property type="entry name" value="UvrB"/>
</dbReference>
<dbReference type="InterPro" id="IPR027417">
    <property type="entry name" value="P-loop_NTPase"/>
</dbReference>
<feature type="compositionally biased region" description="Basic and acidic residues" evidence="16">
    <location>
        <begin position="1"/>
        <end position="17"/>
    </location>
</feature>
<dbReference type="SMART" id="SM00490">
    <property type="entry name" value="HELICc"/>
    <property type="match status" value="1"/>
</dbReference>
<dbReference type="CDD" id="cd18790">
    <property type="entry name" value="SF2_C_UvrB"/>
    <property type="match status" value="1"/>
</dbReference>
<evidence type="ECO:0000256" key="4">
    <source>
        <dbReference type="ARBA" id="ARBA00022741"/>
    </source>
</evidence>
<keyword evidence="8 13" id="KW-0267">Excision nuclease</keyword>
<keyword evidence="21" id="KW-1185">Reference proteome</keyword>
<keyword evidence="4 13" id="KW-0547">Nucleotide-binding</keyword>
<feature type="binding site" evidence="13">
    <location>
        <begin position="216"/>
        <end position="223"/>
    </location>
    <ligand>
        <name>ATP</name>
        <dbReference type="ChEBI" id="CHEBI:30616"/>
    </ligand>
</feature>
<proteinExistence type="inferred from homology"/>
<dbReference type="GO" id="GO:0005737">
    <property type="term" value="C:cytoplasm"/>
    <property type="evidence" value="ECO:0007669"/>
    <property type="project" value="UniProtKB-SubCell"/>
</dbReference>
<dbReference type="GO" id="GO:0009381">
    <property type="term" value="F:excinuclease ABC activity"/>
    <property type="evidence" value="ECO:0007669"/>
    <property type="project" value="UniProtKB-UniRule"/>
</dbReference>
<feature type="compositionally biased region" description="Basic and acidic residues" evidence="16">
    <location>
        <begin position="935"/>
        <end position="951"/>
    </location>
</feature>
<keyword evidence="6 13" id="KW-0228">DNA excision</keyword>
<gene>
    <name evidence="13" type="primary">uvrB</name>
    <name evidence="20" type="ORF">BFN67_11860</name>
</gene>
<dbReference type="SUPFAM" id="SSF52540">
    <property type="entry name" value="P-loop containing nucleoside triphosphate hydrolases"/>
    <property type="match status" value="2"/>
</dbReference>
<feature type="compositionally biased region" description="Basic and acidic residues" evidence="16">
    <location>
        <begin position="958"/>
        <end position="991"/>
    </location>
</feature>
<dbReference type="NCBIfam" id="NF003673">
    <property type="entry name" value="PRK05298.1"/>
    <property type="match status" value="1"/>
</dbReference>
<dbReference type="NCBIfam" id="TIGR00631">
    <property type="entry name" value="uvrb"/>
    <property type="match status" value="1"/>
</dbReference>
<dbReference type="STRING" id="1873176.BFN67_11860"/>
<dbReference type="PANTHER" id="PTHR24029:SF0">
    <property type="entry name" value="UVRABC SYSTEM PROTEIN B"/>
    <property type="match status" value="1"/>
</dbReference>
<keyword evidence="15" id="KW-0175">Coiled coil</keyword>
<evidence type="ECO:0000256" key="10">
    <source>
        <dbReference type="ARBA" id="ARBA00023236"/>
    </source>
</evidence>
<dbReference type="AlphaFoldDB" id="A0A1V8RUU7"/>
<dbReference type="Pfam" id="PF04851">
    <property type="entry name" value="ResIII"/>
    <property type="match status" value="1"/>
</dbReference>
<evidence type="ECO:0000256" key="12">
    <source>
        <dbReference type="ARBA" id="ARBA00029504"/>
    </source>
</evidence>
<evidence type="ECO:0000313" key="21">
    <source>
        <dbReference type="Proteomes" id="UP000191905"/>
    </source>
</evidence>
<evidence type="ECO:0000256" key="9">
    <source>
        <dbReference type="ARBA" id="ARBA00023204"/>
    </source>
</evidence>
<feature type="region of interest" description="Disordered" evidence="16">
    <location>
        <begin position="1"/>
        <end position="114"/>
    </location>
</feature>
<dbReference type="PROSITE" id="PS51192">
    <property type="entry name" value="HELICASE_ATP_BIND_1"/>
    <property type="match status" value="1"/>
</dbReference>
<dbReference type="Gene3D" id="4.10.860.10">
    <property type="entry name" value="UVR domain"/>
    <property type="match status" value="1"/>
</dbReference>
<comment type="caution">
    <text evidence="20">The sequence shown here is derived from an EMBL/GenBank/DDBJ whole genome shotgun (WGS) entry which is preliminary data.</text>
</comment>
<protein>
    <recommendedName>
        <fullName evidence="12 13">UvrABC system protein B</fullName>
        <shortName evidence="13">Protein UvrB</shortName>
    </recommendedName>
    <alternativeName>
        <fullName evidence="13">Excinuclease ABC subunit B</fullName>
    </alternativeName>
</protein>
<dbReference type="EMBL" id="MDET01000004">
    <property type="protein sequence ID" value="OQM76884.1"/>
    <property type="molecule type" value="Genomic_DNA"/>
</dbReference>
<evidence type="ECO:0000256" key="3">
    <source>
        <dbReference type="ARBA" id="ARBA00022490"/>
    </source>
</evidence>
<comment type="function">
    <text evidence="13">The UvrABC repair system catalyzes the recognition and processing of DNA lesions. A damage recognition complex composed of 2 UvrA and 2 UvrB subunits scans DNA for abnormalities. Upon binding of the UvrA(2)B(2) complex to a putative damaged site, the DNA wraps around one UvrB monomer. DNA wrap is dependent on ATP binding by UvrB and probably causes local melting of the DNA helix, facilitating insertion of UvrB beta-hairpin between the DNA strands. Then UvrB probes one DNA strand for the presence of a lesion. If a lesion is found the UvrA subunits dissociate and the UvrB-DNA preincision complex is formed. This complex is subsequently bound by UvrC and the second UvrB is released. If no lesion is found, the DNA wraps around the other UvrB subunit that will check the other stand for damage.</text>
</comment>
<comment type="subunit">
    <text evidence="11 13 14">Forms a heterotetramer with UvrA during the search for lesions. Interacts with UvrC in an incision complex.</text>
</comment>
<dbReference type="Gene3D" id="3.40.50.300">
    <property type="entry name" value="P-loop containing nucleotide triphosphate hydrolases"/>
    <property type="match status" value="3"/>
</dbReference>
<dbReference type="Pfam" id="PF12344">
    <property type="entry name" value="UvrB"/>
    <property type="match status" value="1"/>
</dbReference>
<feature type="compositionally biased region" description="Basic residues" evidence="16">
    <location>
        <begin position="1004"/>
        <end position="1017"/>
    </location>
</feature>
<feature type="domain" description="Helicase ATP-binding" evidence="18">
    <location>
        <begin position="203"/>
        <end position="351"/>
    </location>
</feature>
<dbReference type="InterPro" id="IPR001650">
    <property type="entry name" value="Helicase_C-like"/>
</dbReference>
<dbReference type="PANTHER" id="PTHR24029">
    <property type="entry name" value="UVRABC SYSTEM PROTEIN B"/>
    <property type="match status" value="1"/>
</dbReference>
<dbReference type="SMART" id="SM00487">
    <property type="entry name" value="DEXDc"/>
    <property type="match status" value="1"/>
</dbReference>
<dbReference type="InterPro" id="IPR041471">
    <property type="entry name" value="UvrB_inter"/>
</dbReference>
<keyword evidence="3 13" id="KW-0963">Cytoplasm</keyword>
<evidence type="ECO:0000259" key="19">
    <source>
        <dbReference type="PROSITE" id="PS51194"/>
    </source>
</evidence>
<dbReference type="InterPro" id="IPR006935">
    <property type="entry name" value="Helicase/UvrB_N"/>
</dbReference>
<dbReference type="GO" id="GO:0005524">
    <property type="term" value="F:ATP binding"/>
    <property type="evidence" value="ECO:0007669"/>
    <property type="project" value="UniProtKB-UniRule"/>
</dbReference>
<dbReference type="GO" id="GO:0016887">
    <property type="term" value="F:ATP hydrolysis activity"/>
    <property type="evidence" value="ECO:0007669"/>
    <property type="project" value="InterPro"/>
</dbReference>
<evidence type="ECO:0000256" key="13">
    <source>
        <dbReference type="HAMAP-Rule" id="MF_00204"/>
    </source>
</evidence>
<evidence type="ECO:0000256" key="5">
    <source>
        <dbReference type="ARBA" id="ARBA00022763"/>
    </source>
</evidence>
<accession>A0A1V8RUU7</accession>
<dbReference type="OrthoDB" id="9806651at2"/>
<dbReference type="InterPro" id="IPR036876">
    <property type="entry name" value="UVR_dom_sf"/>
</dbReference>
<dbReference type="PROSITE" id="PS50151">
    <property type="entry name" value="UVR"/>
    <property type="match status" value="1"/>
</dbReference>
<dbReference type="Proteomes" id="UP000191905">
    <property type="component" value="Unassembled WGS sequence"/>
</dbReference>
<dbReference type="Pfam" id="PF02151">
    <property type="entry name" value="UVR"/>
    <property type="match status" value="1"/>
</dbReference>
<dbReference type="Pfam" id="PF17757">
    <property type="entry name" value="UvrB_inter"/>
    <property type="match status" value="1"/>
</dbReference>
<reference evidence="20 21" key="1">
    <citation type="journal article" date="2016" name="Int. J. Syst. Evol. Microbiol.">
        <title>Pseudaminobacter manganicus sp. nov., isolated from sludge of a manganese mine.</title>
        <authorList>
            <person name="Li J."/>
            <person name="Huang J."/>
            <person name="Liao S."/>
            <person name="Wang G."/>
        </authorList>
    </citation>
    <scope>NUCLEOTIDE SEQUENCE [LARGE SCALE GENOMIC DNA]</scope>
    <source>
        <strain evidence="20 21">JH-7</strain>
    </source>
</reference>
<evidence type="ECO:0000256" key="7">
    <source>
        <dbReference type="ARBA" id="ARBA00022840"/>
    </source>
</evidence>
<feature type="region of interest" description="Disordered" evidence="16">
    <location>
        <begin position="846"/>
        <end position="1017"/>
    </location>
</feature>
<feature type="domain" description="Helicase C-terminal" evidence="19">
    <location>
        <begin position="608"/>
        <end position="774"/>
    </location>
</feature>
<dbReference type="InterPro" id="IPR024759">
    <property type="entry name" value="UvrB_YAD/RRR_dom"/>
</dbReference>
<dbReference type="InterPro" id="IPR014001">
    <property type="entry name" value="Helicase_ATP-bd"/>
</dbReference>